<feature type="domain" description="Penicillin-binding protein transpeptidase" evidence="17">
    <location>
        <begin position="420"/>
        <end position="649"/>
    </location>
</feature>
<feature type="region of interest" description="Disordered" evidence="15">
    <location>
        <begin position="704"/>
        <end position="757"/>
    </location>
</feature>
<evidence type="ECO:0000313" key="20">
    <source>
        <dbReference type="Proteomes" id="UP000468901"/>
    </source>
</evidence>
<dbReference type="EMBL" id="WESC01000001">
    <property type="protein sequence ID" value="KAB7742639.1"/>
    <property type="molecule type" value="Genomic_DNA"/>
</dbReference>
<comment type="similarity">
    <text evidence="3">In the N-terminal section; belongs to the glycosyltransferase 51 family.</text>
</comment>
<evidence type="ECO:0000256" key="11">
    <source>
        <dbReference type="ARBA" id="ARBA00023268"/>
    </source>
</evidence>
<dbReference type="Gene3D" id="3.40.710.10">
    <property type="entry name" value="DD-peptidase/beta-lactamase superfamily"/>
    <property type="match status" value="1"/>
</dbReference>
<dbReference type="InterPro" id="IPR050396">
    <property type="entry name" value="Glycosyltr_51/Transpeptidase"/>
</dbReference>
<keyword evidence="12" id="KW-0961">Cell wall biogenesis/degradation</keyword>
<evidence type="ECO:0000256" key="2">
    <source>
        <dbReference type="ARBA" id="ARBA00007090"/>
    </source>
</evidence>
<keyword evidence="4" id="KW-0121">Carboxypeptidase</keyword>
<dbReference type="PANTHER" id="PTHR32282:SF33">
    <property type="entry name" value="PEPTIDOGLYCAN GLYCOSYLTRANSFERASE"/>
    <property type="match status" value="1"/>
</dbReference>
<evidence type="ECO:0000256" key="16">
    <source>
        <dbReference type="SAM" id="Phobius"/>
    </source>
</evidence>
<dbReference type="AlphaFoldDB" id="A0A6N6VM15"/>
<keyword evidence="5" id="KW-0645">Protease</keyword>
<proteinExistence type="inferred from homology"/>
<sequence length="757" mass="81900">MSSRKGRGGPPDDRDDDDGSWTTRRVPGLGSVRIGVDANLRRPPHPASPKKPARPKSTQKKSVVKGMVLRADPQTRAVPPLSSYRAERPPRHPRAERQHRKSGGSIIGSLFYWTLVLGLWVAIGIGGLLFYFAMTLPDTSGLYDVAHTPSLSILAADGEALSHRGDLLGGRVALADMPSYLPEAVIATEDERFYWHFGIDPIGLFRALYQNYRAGTVVQGGSTITQQLAKNVFLKPDRTIERKIKEMLLAIWLEARYSKAQILTLYLNRVYFGGGAYGVEGASERYFKKSARELTLSEAAMLAGLLKAPSHYSPTNDLALARSRAHIVLDNMVRAGYITPAQAAAADAHPASLEGYSASGSINYFVDWVADVLPGFAGEPNTDLVVRTTIDPDMQRVAEDVVAKFMATEGAKVGASQVALVAMTPDGAVRAMVGGRSYAQSQFNRAVQARRQPGSAFKPFVYLTAMEHGLTPETIRVDQPVSYGGWSPSNYSGRFEGEMTLRHALAESVNTVAVQVAQEVGVQNVIRTAHRLGIQETLPPNLSLALGTCDVNLLELTAAYAAFANGGSGVIPHGIDEVMTRDGDQIYRRSGSGLGSVMSATALSEMNNMLQAVMQEGTGRKATLSDRPDAGKTGTSQDYRDAWFMGFTHDLVVGVWVGNDNRAPMKKVTGGGLPATIWHEFMVRTQTGIPVADLPGTYRPQLAEPEISQTQQPATTDAGAEDPDRKRDWEEPGFFERLFGASRNNPPSALAPGHPGN</sequence>
<keyword evidence="11" id="KW-0511">Multifunctional enzyme</keyword>
<dbReference type="FunFam" id="1.10.3810.10:FF:000001">
    <property type="entry name" value="Penicillin-binding protein 1A"/>
    <property type="match status" value="1"/>
</dbReference>
<dbReference type="GO" id="GO:0008955">
    <property type="term" value="F:peptidoglycan glycosyltransferase activity"/>
    <property type="evidence" value="ECO:0007669"/>
    <property type="project" value="UniProtKB-EC"/>
</dbReference>
<feature type="transmembrane region" description="Helical" evidence="16">
    <location>
        <begin position="110"/>
        <end position="134"/>
    </location>
</feature>
<evidence type="ECO:0000256" key="13">
    <source>
        <dbReference type="ARBA" id="ARBA00034000"/>
    </source>
</evidence>
<keyword evidence="8" id="KW-0378">Hydrolase</keyword>
<evidence type="ECO:0000256" key="8">
    <source>
        <dbReference type="ARBA" id="ARBA00022801"/>
    </source>
</evidence>
<dbReference type="InterPro" id="IPR036950">
    <property type="entry name" value="PBP_transglycosylase"/>
</dbReference>
<feature type="compositionally biased region" description="Basic and acidic residues" evidence="15">
    <location>
        <begin position="85"/>
        <end position="96"/>
    </location>
</feature>
<dbReference type="SUPFAM" id="SSF53955">
    <property type="entry name" value="Lysozyme-like"/>
    <property type="match status" value="1"/>
</dbReference>
<dbReference type="Pfam" id="PF00905">
    <property type="entry name" value="Transpeptidase"/>
    <property type="match status" value="1"/>
</dbReference>
<evidence type="ECO:0000256" key="12">
    <source>
        <dbReference type="ARBA" id="ARBA00023316"/>
    </source>
</evidence>
<evidence type="ECO:0000256" key="10">
    <source>
        <dbReference type="ARBA" id="ARBA00022984"/>
    </source>
</evidence>
<dbReference type="Pfam" id="PF00912">
    <property type="entry name" value="Transgly"/>
    <property type="match status" value="1"/>
</dbReference>
<dbReference type="UniPathway" id="UPA00219"/>
<feature type="domain" description="Glycosyl transferase family 51" evidence="18">
    <location>
        <begin position="172"/>
        <end position="332"/>
    </location>
</feature>
<comment type="catalytic activity">
    <reaction evidence="14">
        <text>[GlcNAc-(1-&gt;4)-Mur2Ac(oyl-L-Ala-gamma-D-Glu-L-Lys-D-Ala-D-Ala)](n)-di-trans,octa-cis-undecaprenyl diphosphate + beta-D-GlcNAc-(1-&gt;4)-Mur2Ac(oyl-L-Ala-gamma-D-Glu-L-Lys-D-Ala-D-Ala)-di-trans,octa-cis-undecaprenyl diphosphate = [GlcNAc-(1-&gt;4)-Mur2Ac(oyl-L-Ala-gamma-D-Glu-L-Lys-D-Ala-D-Ala)](n+1)-di-trans,octa-cis-undecaprenyl diphosphate + di-trans,octa-cis-undecaprenyl diphosphate + H(+)</text>
        <dbReference type="Rhea" id="RHEA:23708"/>
        <dbReference type="Rhea" id="RHEA-COMP:9602"/>
        <dbReference type="Rhea" id="RHEA-COMP:9603"/>
        <dbReference type="ChEBI" id="CHEBI:15378"/>
        <dbReference type="ChEBI" id="CHEBI:58405"/>
        <dbReference type="ChEBI" id="CHEBI:60033"/>
        <dbReference type="ChEBI" id="CHEBI:78435"/>
        <dbReference type="EC" id="2.4.99.28"/>
    </reaction>
</comment>
<evidence type="ECO:0000259" key="18">
    <source>
        <dbReference type="Pfam" id="PF00912"/>
    </source>
</evidence>
<dbReference type="InterPro" id="IPR012338">
    <property type="entry name" value="Beta-lactam/transpept-like"/>
</dbReference>
<evidence type="ECO:0000256" key="14">
    <source>
        <dbReference type="ARBA" id="ARBA00049902"/>
    </source>
</evidence>
<evidence type="ECO:0000256" key="5">
    <source>
        <dbReference type="ARBA" id="ARBA00022670"/>
    </source>
</evidence>
<dbReference type="InterPro" id="IPR001460">
    <property type="entry name" value="PCN-bd_Tpept"/>
</dbReference>
<keyword evidence="20" id="KW-1185">Reference proteome</keyword>
<keyword evidence="16" id="KW-0812">Transmembrane</keyword>
<organism evidence="19 20">
    <name type="scientific">Parvibaculum sedimenti</name>
    <dbReference type="NCBI Taxonomy" id="2608632"/>
    <lineage>
        <taxon>Bacteria</taxon>
        <taxon>Pseudomonadati</taxon>
        <taxon>Pseudomonadota</taxon>
        <taxon>Alphaproteobacteria</taxon>
        <taxon>Hyphomicrobiales</taxon>
        <taxon>Parvibaculaceae</taxon>
        <taxon>Parvibaculum</taxon>
    </lineage>
</organism>
<evidence type="ECO:0000256" key="15">
    <source>
        <dbReference type="SAM" id="MobiDB-lite"/>
    </source>
</evidence>
<evidence type="ECO:0000259" key="17">
    <source>
        <dbReference type="Pfam" id="PF00905"/>
    </source>
</evidence>
<protein>
    <submittedName>
        <fullName evidence="19">PBP1A family penicillin-binding protein</fullName>
    </submittedName>
</protein>
<reference evidence="19 20" key="1">
    <citation type="submission" date="2019-09" db="EMBL/GenBank/DDBJ databases">
        <title>Parvibaculum sedimenti sp. nov., isolated from sediment.</title>
        <authorList>
            <person name="Wang Y."/>
        </authorList>
    </citation>
    <scope>NUCLEOTIDE SEQUENCE [LARGE SCALE GENOMIC DNA]</scope>
    <source>
        <strain evidence="19 20">HXT-9</strain>
    </source>
</reference>
<dbReference type="GO" id="GO:0009002">
    <property type="term" value="F:serine-type D-Ala-D-Ala carboxypeptidase activity"/>
    <property type="evidence" value="ECO:0007669"/>
    <property type="project" value="UniProtKB-EC"/>
</dbReference>
<evidence type="ECO:0000256" key="9">
    <source>
        <dbReference type="ARBA" id="ARBA00022960"/>
    </source>
</evidence>
<dbReference type="GO" id="GO:0006508">
    <property type="term" value="P:proteolysis"/>
    <property type="evidence" value="ECO:0007669"/>
    <property type="project" value="UniProtKB-KW"/>
</dbReference>
<dbReference type="InterPro" id="IPR023346">
    <property type="entry name" value="Lysozyme-like_dom_sf"/>
</dbReference>
<name>A0A6N6VM15_9HYPH</name>
<comment type="similarity">
    <text evidence="2">In the C-terminal section; belongs to the transpeptidase family.</text>
</comment>
<evidence type="ECO:0000256" key="6">
    <source>
        <dbReference type="ARBA" id="ARBA00022676"/>
    </source>
</evidence>
<dbReference type="GO" id="GO:0030288">
    <property type="term" value="C:outer membrane-bounded periplasmic space"/>
    <property type="evidence" value="ECO:0007669"/>
    <property type="project" value="TreeGrafter"/>
</dbReference>
<comment type="pathway">
    <text evidence="1">Cell wall biogenesis; peptidoglycan biosynthesis.</text>
</comment>
<dbReference type="SUPFAM" id="SSF56601">
    <property type="entry name" value="beta-lactamase/transpeptidase-like"/>
    <property type="match status" value="1"/>
</dbReference>
<dbReference type="RefSeq" id="WP_152214193.1">
    <property type="nucleotide sequence ID" value="NZ_JBAQYD010000076.1"/>
</dbReference>
<comment type="caution">
    <text evidence="19">The sequence shown here is derived from an EMBL/GenBank/DDBJ whole genome shotgun (WGS) entry which is preliminary data.</text>
</comment>
<evidence type="ECO:0000313" key="19">
    <source>
        <dbReference type="EMBL" id="KAB7742639.1"/>
    </source>
</evidence>
<keyword evidence="16" id="KW-1133">Transmembrane helix</keyword>
<dbReference type="GO" id="GO:0009252">
    <property type="term" value="P:peptidoglycan biosynthetic process"/>
    <property type="evidence" value="ECO:0007669"/>
    <property type="project" value="UniProtKB-UniPathway"/>
</dbReference>
<evidence type="ECO:0000256" key="4">
    <source>
        <dbReference type="ARBA" id="ARBA00022645"/>
    </source>
</evidence>
<gene>
    <name evidence="19" type="ORF">F2P47_00450</name>
</gene>
<feature type="compositionally biased region" description="Basic residues" evidence="15">
    <location>
        <begin position="51"/>
        <end position="63"/>
    </location>
</feature>
<dbReference type="GO" id="GO:0008360">
    <property type="term" value="P:regulation of cell shape"/>
    <property type="evidence" value="ECO:0007669"/>
    <property type="project" value="UniProtKB-KW"/>
</dbReference>
<dbReference type="GO" id="GO:0008658">
    <property type="term" value="F:penicillin binding"/>
    <property type="evidence" value="ECO:0007669"/>
    <property type="project" value="InterPro"/>
</dbReference>
<dbReference type="GO" id="GO:0071555">
    <property type="term" value="P:cell wall organization"/>
    <property type="evidence" value="ECO:0007669"/>
    <property type="project" value="UniProtKB-KW"/>
</dbReference>
<feature type="region of interest" description="Disordered" evidence="15">
    <location>
        <begin position="1"/>
        <end position="100"/>
    </location>
</feature>
<dbReference type="Proteomes" id="UP000468901">
    <property type="component" value="Unassembled WGS sequence"/>
</dbReference>
<dbReference type="Gene3D" id="1.10.3810.10">
    <property type="entry name" value="Biosynthetic peptidoglycan transglycosylase-like"/>
    <property type="match status" value="1"/>
</dbReference>
<keyword evidence="10" id="KW-0573">Peptidoglycan synthesis</keyword>
<keyword evidence="7" id="KW-0808">Transferase</keyword>
<evidence type="ECO:0000256" key="1">
    <source>
        <dbReference type="ARBA" id="ARBA00004752"/>
    </source>
</evidence>
<evidence type="ECO:0000256" key="3">
    <source>
        <dbReference type="ARBA" id="ARBA00007739"/>
    </source>
</evidence>
<keyword evidence="16" id="KW-0472">Membrane</keyword>
<keyword evidence="6" id="KW-0328">Glycosyltransferase</keyword>
<keyword evidence="9" id="KW-0133">Cell shape</keyword>
<comment type="catalytic activity">
    <reaction evidence="13">
        <text>Preferential cleavage: (Ac)2-L-Lys-D-Ala-|-D-Ala. Also transpeptidation of peptidyl-alanyl moieties that are N-acyl substituents of D-alanine.</text>
        <dbReference type="EC" id="3.4.16.4"/>
    </reaction>
</comment>
<dbReference type="NCBIfam" id="TIGR02074">
    <property type="entry name" value="PBP_1a_fam"/>
    <property type="match status" value="1"/>
</dbReference>
<accession>A0A6N6VM15</accession>
<dbReference type="InterPro" id="IPR001264">
    <property type="entry name" value="Glyco_trans_51"/>
</dbReference>
<evidence type="ECO:0000256" key="7">
    <source>
        <dbReference type="ARBA" id="ARBA00022679"/>
    </source>
</evidence>
<dbReference type="PANTHER" id="PTHR32282">
    <property type="entry name" value="BINDING PROTEIN TRANSPEPTIDASE, PUTATIVE-RELATED"/>
    <property type="match status" value="1"/>
</dbReference>